<evidence type="ECO:0000259" key="7">
    <source>
        <dbReference type="SMART" id="SM00014"/>
    </source>
</evidence>
<feature type="transmembrane region" description="Helical" evidence="6">
    <location>
        <begin position="31"/>
        <end position="53"/>
    </location>
</feature>
<comment type="subcellular location">
    <subcellularLocation>
        <location evidence="1">Membrane</location>
        <topology evidence="1">Multi-pass membrane protein</topology>
    </subcellularLocation>
</comment>
<dbReference type="SMART" id="SM00014">
    <property type="entry name" value="acidPPc"/>
    <property type="match status" value="1"/>
</dbReference>
<dbReference type="Proteomes" id="UP000050640">
    <property type="component" value="Unplaced"/>
</dbReference>
<dbReference type="GO" id="GO:0046839">
    <property type="term" value="P:phospholipid dephosphorylation"/>
    <property type="evidence" value="ECO:0007669"/>
    <property type="project" value="TreeGrafter"/>
</dbReference>
<dbReference type="STRING" id="1147741.A0A0R3RMI1"/>
<evidence type="ECO:0000256" key="1">
    <source>
        <dbReference type="ARBA" id="ARBA00004141"/>
    </source>
</evidence>
<keyword evidence="8" id="KW-1185">Reference proteome</keyword>
<dbReference type="WBParaSite" id="EEL_0000269101-mRNA-1">
    <property type="protein sequence ID" value="EEL_0000269101-mRNA-1"/>
    <property type="gene ID" value="EEL_0000269101"/>
</dbReference>
<dbReference type="GO" id="GO:0006644">
    <property type="term" value="P:phospholipid metabolic process"/>
    <property type="evidence" value="ECO:0007669"/>
    <property type="project" value="InterPro"/>
</dbReference>
<protein>
    <submittedName>
        <fullName evidence="9">AcidPPc domain-containing protein</fullName>
    </submittedName>
</protein>
<proteinExistence type="inferred from homology"/>
<dbReference type="InterPro" id="IPR036938">
    <property type="entry name" value="PAP2/HPO_sf"/>
</dbReference>
<feature type="transmembrane region" description="Helical" evidence="6">
    <location>
        <begin position="194"/>
        <end position="213"/>
    </location>
</feature>
<sequence length="227" mass="25660">MPLRRVTLSGRFARIESEAEESTTIVIAKGLFAVAVDVGIALAVAFYALNIFIGKLVLPFERGFYCYEVPYINNTFLPNTVSTKHLLTVSIASPFFIIALVEAIVFMISKGQNKLRKYFHYATSIYLIYLASFVVATFIMEVLKCTVARLRPHYLSVCQPNWEEINCSDPNNYIESVNCLGTDMHRIRVGRQSFPSGHTSAAVLLFSFLYFYLKGTPLIVKFEKLLL</sequence>
<feature type="transmembrane region" description="Helical" evidence="6">
    <location>
        <begin position="118"/>
        <end position="140"/>
    </location>
</feature>
<dbReference type="Pfam" id="PF01569">
    <property type="entry name" value="PAP2"/>
    <property type="match status" value="1"/>
</dbReference>
<dbReference type="PANTHER" id="PTHR10165">
    <property type="entry name" value="LIPID PHOSPHATE PHOSPHATASE"/>
    <property type="match status" value="1"/>
</dbReference>
<evidence type="ECO:0000256" key="4">
    <source>
        <dbReference type="ARBA" id="ARBA00022989"/>
    </source>
</evidence>
<organism evidence="8 9">
    <name type="scientific">Elaeophora elaphi</name>
    <dbReference type="NCBI Taxonomy" id="1147741"/>
    <lineage>
        <taxon>Eukaryota</taxon>
        <taxon>Metazoa</taxon>
        <taxon>Ecdysozoa</taxon>
        <taxon>Nematoda</taxon>
        <taxon>Chromadorea</taxon>
        <taxon>Rhabditida</taxon>
        <taxon>Spirurina</taxon>
        <taxon>Spiruromorpha</taxon>
        <taxon>Filarioidea</taxon>
        <taxon>Onchocercidae</taxon>
        <taxon>Elaeophora</taxon>
    </lineage>
</organism>
<dbReference type="SUPFAM" id="SSF48317">
    <property type="entry name" value="Acid phosphatase/Vanadium-dependent haloperoxidase"/>
    <property type="match status" value="1"/>
</dbReference>
<evidence type="ECO:0000256" key="5">
    <source>
        <dbReference type="ARBA" id="ARBA00023136"/>
    </source>
</evidence>
<keyword evidence="4 6" id="KW-1133">Transmembrane helix</keyword>
<dbReference type="GO" id="GO:0007165">
    <property type="term" value="P:signal transduction"/>
    <property type="evidence" value="ECO:0007669"/>
    <property type="project" value="TreeGrafter"/>
</dbReference>
<reference evidence="9" key="1">
    <citation type="submission" date="2017-02" db="UniProtKB">
        <authorList>
            <consortium name="WormBaseParasite"/>
        </authorList>
    </citation>
    <scope>IDENTIFICATION</scope>
</reference>
<dbReference type="GO" id="GO:0008195">
    <property type="term" value="F:phosphatidate phosphatase activity"/>
    <property type="evidence" value="ECO:0007669"/>
    <property type="project" value="TreeGrafter"/>
</dbReference>
<dbReference type="InterPro" id="IPR043216">
    <property type="entry name" value="PAP-like"/>
</dbReference>
<accession>A0A0R3RMI1</accession>
<dbReference type="GO" id="GO:0005886">
    <property type="term" value="C:plasma membrane"/>
    <property type="evidence" value="ECO:0007669"/>
    <property type="project" value="TreeGrafter"/>
</dbReference>
<evidence type="ECO:0000313" key="8">
    <source>
        <dbReference type="Proteomes" id="UP000050640"/>
    </source>
</evidence>
<dbReference type="InterPro" id="IPR000326">
    <property type="entry name" value="PAP2/HPO"/>
</dbReference>
<feature type="domain" description="Phosphatidic acid phosphatase type 2/haloperoxidase" evidence="7">
    <location>
        <begin position="125"/>
        <end position="227"/>
    </location>
</feature>
<evidence type="ECO:0000256" key="6">
    <source>
        <dbReference type="SAM" id="Phobius"/>
    </source>
</evidence>
<evidence type="ECO:0000256" key="3">
    <source>
        <dbReference type="ARBA" id="ARBA00022692"/>
    </source>
</evidence>
<evidence type="ECO:0000313" key="9">
    <source>
        <dbReference type="WBParaSite" id="EEL_0000269101-mRNA-1"/>
    </source>
</evidence>
<dbReference type="PANTHER" id="PTHR10165:SF174">
    <property type="entry name" value="PHOSPHATIDIC ACID PHOSPHATASE TYPE 2_HALOPEROXIDASE DOMAIN-CONTAINING PROTEIN"/>
    <property type="match status" value="1"/>
</dbReference>
<dbReference type="AlphaFoldDB" id="A0A0R3RMI1"/>
<keyword evidence="3 6" id="KW-0812">Transmembrane</keyword>
<comment type="similarity">
    <text evidence="2">Belongs to the PA-phosphatase related phosphoesterase family.</text>
</comment>
<name>A0A0R3RMI1_9BILA</name>
<dbReference type="Gene3D" id="1.20.144.10">
    <property type="entry name" value="Phosphatidic acid phosphatase type 2/haloperoxidase"/>
    <property type="match status" value="1"/>
</dbReference>
<feature type="transmembrane region" description="Helical" evidence="6">
    <location>
        <begin position="86"/>
        <end position="106"/>
    </location>
</feature>
<keyword evidence="5 6" id="KW-0472">Membrane</keyword>
<evidence type="ECO:0000256" key="2">
    <source>
        <dbReference type="ARBA" id="ARBA00008816"/>
    </source>
</evidence>